<name>A0AAV4NJ57_CAEEX</name>
<dbReference type="EMBL" id="BPLR01020903">
    <property type="protein sequence ID" value="GIX83780.1"/>
    <property type="molecule type" value="Genomic_DNA"/>
</dbReference>
<dbReference type="InterPro" id="IPR036396">
    <property type="entry name" value="Cyt_P450_sf"/>
</dbReference>
<dbReference type="Proteomes" id="UP001054945">
    <property type="component" value="Unassembled WGS sequence"/>
</dbReference>
<keyword evidence="8" id="KW-0472">Membrane</keyword>
<evidence type="ECO:0000313" key="10">
    <source>
        <dbReference type="EMBL" id="GIX83780.1"/>
    </source>
</evidence>
<keyword evidence="9" id="KW-0479">Metal-binding</keyword>
<sequence>MSKLCRETSIYPYVPFSAGPRNCIGQRFAMLEEKTVVANVLRKFKIESLDTRDKLRLTAEMVLRNDGPLRVRVHKKTRFMNYHIKENRFNQASIIAIKSSYECRSISTQ</sequence>
<evidence type="ECO:0000256" key="7">
    <source>
        <dbReference type="ARBA" id="ARBA00023033"/>
    </source>
</evidence>
<dbReference type="GO" id="GO:0005506">
    <property type="term" value="F:iron ion binding"/>
    <property type="evidence" value="ECO:0007669"/>
    <property type="project" value="InterPro"/>
</dbReference>
<evidence type="ECO:0000256" key="6">
    <source>
        <dbReference type="ARBA" id="ARBA00023004"/>
    </source>
</evidence>
<keyword evidence="9" id="KW-0560">Oxidoreductase</keyword>
<dbReference type="PROSITE" id="PS00086">
    <property type="entry name" value="CYTOCHROME_P450"/>
    <property type="match status" value="1"/>
</dbReference>
<evidence type="ECO:0000256" key="5">
    <source>
        <dbReference type="ARBA" id="ARBA00022824"/>
    </source>
</evidence>
<dbReference type="InterPro" id="IPR017972">
    <property type="entry name" value="Cyt_P450_CS"/>
</dbReference>
<dbReference type="GO" id="GO:0004497">
    <property type="term" value="F:monooxygenase activity"/>
    <property type="evidence" value="ECO:0007669"/>
    <property type="project" value="UniProtKB-KW"/>
</dbReference>
<keyword evidence="4 9" id="KW-0349">Heme</keyword>
<keyword evidence="5" id="KW-0256">Endoplasmic reticulum</keyword>
<evidence type="ECO:0000256" key="3">
    <source>
        <dbReference type="ARBA" id="ARBA00010617"/>
    </source>
</evidence>
<dbReference type="SUPFAM" id="SSF48264">
    <property type="entry name" value="Cytochrome P450"/>
    <property type="match status" value="1"/>
</dbReference>
<evidence type="ECO:0000256" key="2">
    <source>
        <dbReference type="ARBA" id="ARBA00004586"/>
    </source>
</evidence>
<keyword evidence="11" id="KW-1185">Reference proteome</keyword>
<evidence type="ECO:0000256" key="8">
    <source>
        <dbReference type="ARBA" id="ARBA00023136"/>
    </source>
</evidence>
<keyword evidence="6 9" id="KW-0408">Iron</keyword>
<dbReference type="GO" id="GO:0016705">
    <property type="term" value="F:oxidoreductase activity, acting on paired donors, with incorporation or reduction of molecular oxygen"/>
    <property type="evidence" value="ECO:0007669"/>
    <property type="project" value="InterPro"/>
</dbReference>
<keyword evidence="7 9" id="KW-0503">Monooxygenase</keyword>
<evidence type="ECO:0000256" key="4">
    <source>
        <dbReference type="ARBA" id="ARBA00022617"/>
    </source>
</evidence>
<dbReference type="PANTHER" id="PTHR24291">
    <property type="entry name" value="CYTOCHROME P450 FAMILY 4"/>
    <property type="match status" value="1"/>
</dbReference>
<organism evidence="10 11">
    <name type="scientific">Caerostris extrusa</name>
    <name type="common">Bark spider</name>
    <name type="synonym">Caerostris bankana</name>
    <dbReference type="NCBI Taxonomy" id="172846"/>
    <lineage>
        <taxon>Eukaryota</taxon>
        <taxon>Metazoa</taxon>
        <taxon>Ecdysozoa</taxon>
        <taxon>Arthropoda</taxon>
        <taxon>Chelicerata</taxon>
        <taxon>Arachnida</taxon>
        <taxon>Araneae</taxon>
        <taxon>Araneomorphae</taxon>
        <taxon>Entelegynae</taxon>
        <taxon>Araneoidea</taxon>
        <taxon>Araneidae</taxon>
        <taxon>Caerostris</taxon>
    </lineage>
</organism>
<accession>A0AAV4NJ57</accession>
<dbReference type="Gene3D" id="1.10.630.10">
    <property type="entry name" value="Cytochrome P450"/>
    <property type="match status" value="1"/>
</dbReference>
<dbReference type="InterPro" id="IPR001128">
    <property type="entry name" value="Cyt_P450"/>
</dbReference>
<evidence type="ECO:0000256" key="1">
    <source>
        <dbReference type="ARBA" id="ARBA00001971"/>
    </source>
</evidence>
<reference evidence="10 11" key="1">
    <citation type="submission" date="2021-06" db="EMBL/GenBank/DDBJ databases">
        <title>Caerostris extrusa draft genome.</title>
        <authorList>
            <person name="Kono N."/>
            <person name="Arakawa K."/>
        </authorList>
    </citation>
    <scope>NUCLEOTIDE SEQUENCE [LARGE SCALE GENOMIC DNA]</scope>
</reference>
<proteinExistence type="inferred from homology"/>
<comment type="subcellular location">
    <subcellularLocation>
        <location evidence="2">Endoplasmic reticulum membrane</location>
    </subcellularLocation>
</comment>
<gene>
    <name evidence="10" type="primary">Cyp4c3</name>
    <name evidence="10" type="ORF">CEXT_675901</name>
</gene>
<dbReference type="GO" id="GO:0020037">
    <property type="term" value="F:heme binding"/>
    <property type="evidence" value="ECO:0007669"/>
    <property type="project" value="InterPro"/>
</dbReference>
<dbReference type="AlphaFoldDB" id="A0AAV4NJ57"/>
<comment type="cofactor">
    <cofactor evidence="1">
        <name>heme</name>
        <dbReference type="ChEBI" id="CHEBI:30413"/>
    </cofactor>
</comment>
<dbReference type="GO" id="GO:0005789">
    <property type="term" value="C:endoplasmic reticulum membrane"/>
    <property type="evidence" value="ECO:0007669"/>
    <property type="project" value="UniProtKB-SubCell"/>
</dbReference>
<dbReference type="InterPro" id="IPR050196">
    <property type="entry name" value="Cytochrome_P450_Monoox"/>
</dbReference>
<dbReference type="Pfam" id="PF00067">
    <property type="entry name" value="p450"/>
    <property type="match status" value="1"/>
</dbReference>
<evidence type="ECO:0000256" key="9">
    <source>
        <dbReference type="RuleBase" id="RU000461"/>
    </source>
</evidence>
<protein>
    <submittedName>
        <fullName evidence="10">Cytochrome P450 4c3</fullName>
    </submittedName>
</protein>
<comment type="similarity">
    <text evidence="3 9">Belongs to the cytochrome P450 family.</text>
</comment>
<comment type="caution">
    <text evidence="10">The sequence shown here is derived from an EMBL/GenBank/DDBJ whole genome shotgun (WGS) entry which is preliminary data.</text>
</comment>
<evidence type="ECO:0000313" key="11">
    <source>
        <dbReference type="Proteomes" id="UP001054945"/>
    </source>
</evidence>
<dbReference type="PANTHER" id="PTHR24291:SF189">
    <property type="entry name" value="CYTOCHROME P450 4C3-RELATED"/>
    <property type="match status" value="1"/>
</dbReference>